<dbReference type="Proteomes" id="UP000249725">
    <property type="component" value="Unassembled WGS sequence"/>
</dbReference>
<dbReference type="CDD" id="cd01545">
    <property type="entry name" value="PBP1_SalR"/>
    <property type="match status" value="1"/>
</dbReference>
<feature type="domain" description="HTH lacI-type" evidence="4">
    <location>
        <begin position="4"/>
        <end position="58"/>
    </location>
</feature>
<reference evidence="6" key="1">
    <citation type="submission" date="2018-05" db="EMBL/GenBank/DDBJ databases">
        <authorList>
            <person name="Li X."/>
        </authorList>
    </citation>
    <scope>NUCLEOTIDE SEQUENCE [LARGE SCALE GENOMIC DNA]</scope>
    <source>
        <strain evidence="6">YIM 73061</strain>
    </source>
</reference>
<dbReference type="PANTHER" id="PTHR30146:SF153">
    <property type="entry name" value="LACTOSE OPERON REPRESSOR"/>
    <property type="match status" value="1"/>
</dbReference>
<name>A0A328AVD4_9CAUL</name>
<proteinExistence type="predicted"/>
<comment type="caution">
    <text evidence="5">The sequence shown here is derived from an EMBL/GenBank/DDBJ whole genome shotgun (WGS) entry which is preliminary data.</text>
</comment>
<dbReference type="InterPro" id="IPR000843">
    <property type="entry name" value="HTH_LacI"/>
</dbReference>
<dbReference type="SUPFAM" id="SSF53822">
    <property type="entry name" value="Periplasmic binding protein-like I"/>
    <property type="match status" value="1"/>
</dbReference>
<dbReference type="PANTHER" id="PTHR30146">
    <property type="entry name" value="LACI-RELATED TRANSCRIPTIONAL REPRESSOR"/>
    <property type="match status" value="1"/>
</dbReference>
<dbReference type="PROSITE" id="PS00356">
    <property type="entry name" value="HTH_LACI_1"/>
    <property type="match status" value="1"/>
</dbReference>
<dbReference type="InterPro" id="IPR046335">
    <property type="entry name" value="LacI/GalR-like_sensor"/>
</dbReference>
<evidence type="ECO:0000259" key="4">
    <source>
        <dbReference type="PROSITE" id="PS50932"/>
    </source>
</evidence>
<evidence type="ECO:0000256" key="3">
    <source>
        <dbReference type="ARBA" id="ARBA00023163"/>
    </source>
</evidence>
<dbReference type="RefSeq" id="WP_111513328.1">
    <property type="nucleotide sequence ID" value="NZ_QFYR01000001.1"/>
</dbReference>
<dbReference type="CDD" id="cd01392">
    <property type="entry name" value="HTH_LacI"/>
    <property type="match status" value="1"/>
</dbReference>
<evidence type="ECO:0000313" key="5">
    <source>
        <dbReference type="EMBL" id="RAK56888.1"/>
    </source>
</evidence>
<dbReference type="GO" id="GO:0000976">
    <property type="term" value="F:transcription cis-regulatory region binding"/>
    <property type="evidence" value="ECO:0007669"/>
    <property type="project" value="TreeGrafter"/>
</dbReference>
<dbReference type="SUPFAM" id="SSF47413">
    <property type="entry name" value="lambda repressor-like DNA-binding domains"/>
    <property type="match status" value="1"/>
</dbReference>
<dbReference type="Gene3D" id="1.10.260.40">
    <property type="entry name" value="lambda repressor-like DNA-binding domains"/>
    <property type="match status" value="1"/>
</dbReference>
<accession>A0A328AVD4</accession>
<dbReference type="InterPro" id="IPR010982">
    <property type="entry name" value="Lambda_DNA-bd_dom_sf"/>
</dbReference>
<evidence type="ECO:0000256" key="2">
    <source>
        <dbReference type="ARBA" id="ARBA00023125"/>
    </source>
</evidence>
<dbReference type="OrthoDB" id="128688at2"/>
<organism evidence="5 6">
    <name type="scientific">Phenylobacterium deserti</name>
    <dbReference type="NCBI Taxonomy" id="1914756"/>
    <lineage>
        <taxon>Bacteria</taxon>
        <taxon>Pseudomonadati</taxon>
        <taxon>Pseudomonadota</taxon>
        <taxon>Alphaproteobacteria</taxon>
        <taxon>Caulobacterales</taxon>
        <taxon>Caulobacteraceae</taxon>
        <taxon>Phenylobacterium</taxon>
    </lineage>
</organism>
<dbReference type="Pfam" id="PF13377">
    <property type="entry name" value="Peripla_BP_3"/>
    <property type="match status" value="1"/>
</dbReference>
<keyword evidence="3" id="KW-0804">Transcription</keyword>
<dbReference type="PROSITE" id="PS50932">
    <property type="entry name" value="HTH_LACI_2"/>
    <property type="match status" value="1"/>
</dbReference>
<gene>
    <name evidence="5" type="ORF">DJ018_02650</name>
</gene>
<dbReference type="Pfam" id="PF00356">
    <property type="entry name" value="LacI"/>
    <property type="match status" value="1"/>
</dbReference>
<keyword evidence="6" id="KW-1185">Reference proteome</keyword>
<keyword evidence="2" id="KW-0238">DNA-binding</keyword>
<dbReference type="PRINTS" id="PR00036">
    <property type="entry name" value="HTHLACI"/>
</dbReference>
<dbReference type="GO" id="GO:0003700">
    <property type="term" value="F:DNA-binding transcription factor activity"/>
    <property type="evidence" value="ECO:0007669"/>
    <property type="project" value="TreeGrafter"/>
</dbReference>
<dbReference type="SMART" id="SM00354">
    <property type="entry name" value="HTH_LACI"/>
    <property type="match status" value="1"/>
</dbReference>
<dbReference type="EMBL" id="QFYR01000001">
    <property type="protein sequence ID" value="RAK56888.1"/>
    <property type="molecule type" value="Genomic_DNA"/>
</dbReference>
<dbReference type="AlphaFoldDB" id="A0A328AVD4"/>
<protein>
    <submittedName>
        <fullName evidence="5">Transcriptional regulator</fullName>
    </submittedName>
</protein>
<dbReference type="InterPro" id="IPR028082">
    <property type="entry name" value="Peripla_BP_I"/>
</dbReference>
<dbReference type="Gene3D" id="3.40.50.2300">
    <property type="match status" value="2"/>
</dbReference>
<keyword evidence="1" id="KW-0805">Transcription regulation</keyword>
<sequence length="340" mass="36962">MPSVTIHDVAERAGVSIKTVSRVLNKEPNVKPETRDRVLAAAEALRYRPSVSARSLAGSRSYLIALFYDNPSPAYVSDVQRGVVTTCRETGYHLVVEPFDSAGADAADLVRATIATLRPDGVILTPPVCDRRQILDAVDETRAPYVRIAPDGLIDRAPYVWMDDKQAAYEMTGHLLKLGHRDIGFIMGHPEHGAGHLRFEGFAQAMQDQGCPVRPERVKQGYFSFRSGFDCAEELLAPKDRPTAIFASNDDMALGVLAVAHRHGLTVPTDLSVAGFDDTPAASTVSPQLTTVRQPILEMAQAAAEMLIAGECELQPGEKPPSRLLPFDIILRESTAPPRG</sequence>
<evidence type="ECO:0000313" key="6">
    <source>
        <dbReference type="Proteomes" id="UP000249725"/>
    </source>
</evidence>
<evidence type="ECO:0000256" key="1">
    <source>
        <dbReference type="ARBA" id="ARBA00023015"/>
    </source>
</evidence>